<dbReference type="SUPFAM" id="SSF46626">
    <property type="entry name" value="Cytochrome c"/>
    <property type="match status" value="1"/>
</dbReference>
<accession>A0A212R8V9</accession>
<dbReference type="AlphaFoldDB" id="A0A212R8V9"/>
<dbReference type="EMBL" id="FYEK01000037">
    <property type="protein sequence ID" value="SNB68638.1"/>
    <property type="molecule type" value="Genomic_DNA"/>
</dbReference>
<name>A0A212R8V9_9CHLR</name>
<evidence type="ECO:0000259" key="6">
    <source>
        <dbReference type="PROSITE" id="PS51007"/>
    </source>
</evidence>
<dbReference type="InterPro" id="IPR036909">
    <property type="entry name" value="Cyt_c-like_dom_sf"/>
</dbReference>
<evidence type="ECO:0000313" key="8">
    <source>
        <dbReference type="Proteomes" id="UP000197025"/>
    </source>
</evidence>
<dbReference type="GO" id="GO:0009055">
    <property type="term" value="F:electron transfer activity"/>
    <property type="evidence" value="ECO:0007669"/>
    <property type="project" value="InterPro"/>
</dbReference>
<evidence type="ECO:0000256" key="5">
    <source>
        <dbReference type="SAM" id="Phobius"/>
    </source>
</evidence>
<dbReference type="OrthoDB" id="9809720at2"/>
<dbReference type="Pfam" id="PF00034">
    <property type="entry name" value="Cytochrom_C"/>
    <property type="match status" value="1"/>
</dbReference>
<keyword evidence="5" id="KW-0812">Transmembrane</keyword>
<keyword evidence="3 4" id="KW-0408">Iron</keyword>
<dbReference type="InParanoid" id="A0A212R8V9"/>
<proteinExistence type="predicted"/>
<feature type="domain" description="Cytochrome c" evidence="6">
    <location>
        <begin position="37"/>
        <end position="120"/>
    </location>
</feature>
<feature type="transmembrane region" description="Helical" evidence="5">
    <location>
        <begin position="5"/>
        <end position="22"/>
    </location>
</feature>
<dbReference type="InterPro" id="IPR009056">
    <property type="entry name" value="Cyt_c-like_dom"/>
</dbReference>
<dbReference type="Proteomes" id="UP000197025">
    <property type="component" value="Unassembled WGS sequence"/>
</dbReference>
<keyword evidence="8" id="KW-1185">Reference proteome</keyword>
<keyword evidence="5" id="KW-1133">Transmembrane helix</keyword>
<dbReference type="PROSITE" id="PS51007">
    <property type="entry name" value="CYTC"/>
    <property type="match status" value="1"/>
</dbReference>
<evidence type="ECO:0000313" key="7">
    <source>
        <dbReference type="EMBL" id="SNB68638.1"/>
    </source>
</evidence>
<gene>
    <name evidence="7" type="ORF">SAMN02746019_00014140</name>
</gene>
<keyword evidence="2 4" id="KW-0479">Metal-binding</keyword>
<keyword evidence="5" id="KW-0472">Membrane</keyword>
<protein>
    <submittedName>
        <fullName evidence="7">Nitric oxide reductase subunit C</fullName>
    </submittedName>
</protein>
<sequence length="124" mass="13736">MRTRWAIFGTLIAVGIVVWLAMNPPRPLLNVLKRVDPSPETGARLVERYGCRRCHRIGDSGGILAPDLNGITQRVGDPAMVSLRLWLRDPQAVKPGTAMPNFHLSDSEIEAILAYLQALDARRP</sequence>
<dbReference type="RefSeq" id="WP_159461691.1">
    <property type="nucleotide sequence ID" value="NZ_FYEK01000037.1"/>
</dbReference>
<dbReference type="GO" id="GO:0020037">
    <property type="term" value="F:heme binding"/>
    <property type="evidence" value="ECO:0007669"/>
    <property type="project" value="InterPro"/>
</dbReference>
<evidence type="ECO:0000256" key="4">
    <source>
        <dbReference type="PROSITE-ProRule" id="PRU00433"/>
    </source>
</evidence>
<evidence type="ECO:0000256" key="2">
    <source>
        <dbReference type="ARBA" id="ARBA00022723"/>
    </source>
</evidence>
<keyword evidence="1 4" id="KW-0349">Heme</keyword>
<evidence type="ECO:0000256" key="3">
    <source>
        <dbReference type="ARBA" id="ARBA00023004"/>
    </source>
</evidence>
<dbReference type="GO" id="GO:0046872">
    <property type="term" value="F:metal ion binding"/>
    <property type="evidence" value="ECO:0007669"/>
    <property type="project" value="UniProtKB-KW"/>
</dbReference>
<dbReference type="Gene3D" id="1.10.760.10">
    <property type="entry name" value="Cytochrome c-like domain"/>
    <property type="match status" value="1"/>
</dbReference>
<evidence type="ECO:0000256" key="1">
    <source>
        <dbReference type="ARBA" id="ARBA00022617"/>
    </source>
</evidence>
<organism evidence="7 8">
    <name type="scientific">Thermoflexus hugenholtzii JAD2</name>
    <dbReference type="NCBI Taxonomy" id="877466"/>
    <lineage>
        <taxon>Bacteria</taxon>
        <taxon>Bacillati</taxon>
        <taxon>Chloroflexota</taxon>
        <taxon>Thermoflexia</taxon>
        <taxon>Thermoflexales</taxon>
        <taxon>Thermoflexaceae</taxon>
        <taxon>Thermoflexus</taxon>
    </lineage>
</organism>
<reference evidence="8" key="1">
    <citation type="submission" date="2017-06" db="EMBL/GenBank/DDBJ databases">
        <authorList>
            <person name="Varghese N."/>
            <person name="Submissions S."/>
        </authorList>
    </citation>
    <scope>NUCLEOTIDE SEQUENCE [LARGE SCALE GENOMIC DNA]</scope>
    <source>
        <strain evidence="8">JAD2</strain>
    </source>
</reference>